<keyword evidence="1" id="KW-0539">Nucleus</keyword>
<feature type="domain" description="Nrap protein" evidence="5">
    <location>
        <begin position="461"/>
        <end position="616"/>
    </location>
</feature>
<keyword evidence="8" id="KW-1185">Reference proteome</keyword>
<dbReference type="Pfam" id="PF17404">
    <property type="entry name" value="Nrap_D3"/>
    <property type="match status" value="1"/>
</dbReference>
<evidence type="ECO:0000259" key="2">
    <source>
        <dbReference type="Pfam" id="PF17403"/>
    </source>
</evidence>
<dbReference type="Gene3D" id="1.10.1410.10">
    <property type="match status" value="1"/>
</dbReference>
<gene>
    <name evidence="7" type="ORF">L9F63_023055</name>
</gene>
<keyword evidence="1" id="KW-0694">RNA-binding</keyword>
<evidence type="ECO:0000256" key="1">
    <source>
        <dbReference type="RuleBase" id="RU364032"/>
    </source>
</evidence>
<evidence type="ECO:0000259" key="6">
    <source>
        <dbReference type="Pfam" id="PF17407"/>
    </source>
</evidence>
<dbReference type="GO" id="GO:0006409">
    <property type="term" value="P:tRNA export from nucleus"/>
    <property type="evidence" value="ECO:0007669"/>
    <property type="project" value="TreeGrafter"/>
</dbReference>
<dbReference type="GO" id="GO:0032545">
    <property type="term" value="C:CURI complex"/>
    <property type="evidence" value="ECO:0007669"/>
    <property type="project" value="TreeGrafter"/>
</dbReference>
<comment type="subcellular location">
    <subcellularLocation>
        <location evidence="1">Nucleus</location>
        <location evidence="1">Nucleolus</location>
    </subcellularLocation>
</comment>
<dbReference type="InterPro" id="IPR035367">
    <property type="entry name" value="Nrap_D2"/>
</dbReference>
<evidence type="ECO:0000313" key="7">
    <source>
        <dbReference type="EMBL" id="KAJ9582596.1"/>
    </source>
</evidence>
<reference evidence="7" key="2">
    <citation type="submission" date="2023-05" db="EMBL/GenBank/DDBJ databases">
        <authorList>
            <person name="Fouks B."/>
        </authorList>
    </citation>
    <scope>NUCLEOTIDE SEQUENCE</scope>
    <source>
        <strain evidence="7">Stay&amp;Tobe</strain>
        <tissue evidence="7">Testes</tissue>
    </source>
</reference>
<proteinExistence type="inferred from homology"/>
<dbReference type="Pfam" id="PF17403">
    <property type="entry name" value="Nrap_D2"/>
    <property type="match status" value="1"/>
</dbReference>
<feature type="non-terminal residue" evidence="7">
    <location>
        <position position="711"/>
    </location>
</feature>
<dbReference type="GO" id="GO:0034456">
    <property type="term" value="C:UTP-C complex"/>
    <property type="evidence" value="ECO:0007669"/>
    <property type="project" value="TreeGrafter"/>
</dbReference>
<dbReference type="PANTHER" id="PTHR17972:SF0">
    <property type="entry name" value="NUCLEOLAR PROTEIN 6"/>
    <property type="match status" value="1"/>
</dbReference>
<dbReference type="Proteomes" id="UP001233999">
    <property type="component" value="Unassembled WGS sequence"/>
</dbReference>
<dbReference type="GO" id="GO:0006364">
    <property type="term" value="P:rRNA processing"/>
    <property type="evidence" value="ECO:0007669"/>
    <property type="project" value="TreeGrafter"/>
</dbReference>
<protein>
    <recommendedName>
        <fullName evidence="1">Nucleolar protein 6</fullName>
    </recommendedName>
</protein>
<feature type="domain" description="Nrap protein" evidence="2">
    <location>
        <begin position="3"/>
        <end position="91"/>
    </location>
</feature>
<dbReference type="InterPro" id="IPR005554">
    <property type="entry name" value="NOL6/Upt22"/>
</dbReference>
<dbReference type="InterPro" id="IPR035371">
    <property type="entry name" value="Nrap_D6"/>
</dbReference>
<dbReference type="Pfam" id="PF17405">
    <property type="entry name" value="Nrap_D4"/>
    <property type="match status" value="1"/>
</dbReference>
<dbReference type="Gene3D" id="3.30.70.3030">
    <property type="match status" value="1"/>
</dbReference>
<dbReference type="GO" id="GO:0032040">
    <property type="term" value="C:small-subunit processome"/>
    <property type="evidence" value="ECO:0007669"/>
    <property type="project" value="TreeGrafter"/>
</dbReference>
<dbReference type="Pfam" id="PF17406">
    <property type="entry name" value="Nrap_D5"/>
    <property type="match status" value="1"/>
</dbReference>
<evidence type="ECO:0000313" key="8">
    <source>
        <dbReference type="Proteomes" id="UP001233999"/>
    </source>
</evidence>
<dbReference type="InterPro" id="IPR035369">
    <property type="entry name" value="Nrap_D4"/>
</dbReference>
<feature type="domain" description="Nrap protein" evidence="6">
    <location>
        <begin position="618"/>
        <end position="711"/>
    </location>
</feature>
<dbReference type="EMBL" id="JASPKZ010007790">
    <property type="protein sequence ID" value="KAJ9582596.1"/>
    <property type="molecule type" value="Genomic_DNA"/>
</dbReference>
<feature type="domain" description="Nrap protein" evidence="4">
    <location>
        <begin position="261"/>
        <end position="459"/>
    </location>
</feature>
<evidence type="ECO:0000259" key="3">
    <source>
        <dbReference type="Pfam" id="PF17404"/>
    </source>
</evidence>
<reference evidence="7" key="1">
    <citation type="journal article" date="2023" name="IScience">
        <title>Live-bearing cockroach genome reveals convergent evolutionary mechanisms linked to viviparity in insects and beyond.</title>
        <authorList>
            <person name="Fouks B."/>
            <person name="Harrison M.C."/>
            <person name="Mikhailova A.A."/>
            <person name="Marchal E."/>
            <person name="English S."/>
            <person name="Carruthers M."/>
            <person name="Jennings E.C."/>
            <person name="Chiamaka E.L."/>
            <person name="Frigard R.A."/>
            <person name="Pippel M."/>
            <person name="Attardo G.M."/>
            <person name="Benoit J.B."/>
            <person name="Bornberg-Bauer E."/>
            <person name="Tobe S.S."/>
        </authorList>
    </citation>
    <scope>NUCLEOTIDE SEQUENCE</scope>
    <source>
        <strain evidence="7">Stay&amp;Tobe</strain>
    </source>
</reference>
<feature type="domain" description="Nrap protein" evidence="3">
    <location>
        <begin position="116"/>
        <end position="231"/>
    </location>
</feature>
<evidence type="ECO:0000259" key="4">
    <source>
        <dbReference type="Pfam" id="PF17405"/>
    </source>
</evidence>
<evidence type="ECO:0000259" key="5">
    <source>
        <dbReference type="Pfam" id="PF17406"/>
    </source>
</evidence>
<dbReference type="PANTHER" id="PTHR17972">
    <property type="entry name" value="NUCLEOLAR RNA-ASSOCIATED PROTEIN"/>
    <property type="match status" value="1"/>
</dbReference>
<sequence>GYGCFSGYIMSMFVLYLLQNRRINGTMSSYQVARSTWSAIAKSNWTEDGISLAQPASQQSGVSDFHKYFDVVFLDVTGCYNLCANMCRETYIWPRSVLIIQISTVSKPLFMTRMPFYRQFDHIIRRGLQQRVFSLGILFPNISRWSVNEAIPSAEEHITLGLTLNPEFAFSTVERGPGANLPEFWNAKTDARLFQDGSICEAFMWNIGSTTLQQRRLICRHIVCYLLQKKLGIHTESSLLYVADQLEPLLERHSIQPAGFEYGTGEEASVRVISVVDALSKQLRQVEDIPLEVTGIRATSAVMRYCEVLPPLAMLPKTHKYHPESRENCHVLKMDNPTAIAPRFIPVIEGVIQLGMSGKWPQNLAAIQRIKAAFYIQTAQGLSKQFKLTVQPYPNCIHIFKDGFTLSLEVAHQREISLLKEYKTPEGMTKYRDTPESIALEKRILHLPKLSSALHGLHQQFPGFGPTCCLAKRWLSSQLIDPSHFPEMCTELLVASLFLSPEPYHPPNQPQLGFFRFLNLMANTDWNTEPVILNLNDELNREDILKIENWFQKNRVTLPNLFLSTPYDKNNSIWSKEAPSLQILIRVAMLARESLRIVESLLFYSRQIDSSQIFRPPLDAYDVIIHLIPKLNPLRHEAVDATAVKKNKQLPAYKQEPEEKIPVAGFNPVSCYLHELRRTLVKMHCSSMDVYGGDMIAVLWKPPALQPKGFR</sequence>
<dbReference type="AlphaFoldDB" id="A0AAD8EA75"/>
<dbReference type="GO" id="GO:0003723">
    <property type="term" value="F:RNA binding"/>
    <property type="evidence" value="ECO:0007669"/>
    <property type="project" value="UniProtKB-KW"/>
</dbReference>
<dbReference type="Pfam" id="PF17407">
    <property type="entry name" value="Nrap_D6"/>
    <property type="match status" value="1"/>
</dbReference>
<accession>A0AAD8EA75</accession>
<dbReference type="InterPro" id="IPR035370">
    <property type="entry name" value="Nrap_D5"/>
</dbReference>
<comment type="similarity">
    <text evidence="1">Belongs to the NRAP family.</text>
</comment>
<comment type="caution">
    <text evidence="7">The sequence shown here is derived from an EMBL/GenBank/DDBJ whole genome shotgun (WGS) entry which is preliminary data.</text>
</comment>
<organism evidence="7 8">
    <name type="scientific">Diploptera punctata</name>
    <name type="common">Pacific beetle cockroach</name>
    <dbReference type="NCBI Taxonomy" id="6984"/>
    <lineage>
        <taxon>Eukaryota</taxon>
        <taxon>Metazoa</taxon>
        <taxon>Ecdysozoa</taxon>
        <taxon>Arthropoda</taxon>
        <taxon>Hexapoda</taxon>
        <taxon>Insecta</taxon>
        <taxon>Pterygota</taxon>
        <taxon>Neoptera</taxon>
        <taxon>Polyneoptera</taxon>
        <taxon>Dictyoptera</taxon>
        <taxon>Blattodea</taxon>
        <taxon>Blaberoidea</taxon>
        <taxon>Blaberidae</taxon>
        <taxon>Diplopterinae</taxon>
        <taxon>Diploptera</taxon>
    </lineage>
</organism>
<dbReference type="InterPro" id="IPR035368">
    <property type="entry name" value="Nrap_D3"/>
</dbReference>
<name>A0AAD8EA75_DIPPU</name>
<feature type="non-terminal residue" evidence="7">
    <location>
        <position position="1"/>
    </location>
</feature>